<feature type="compositionally biased region" description="Basic and acidic residues" evidence="1">
    <location>
        <begin position="10"/>
        <end position="24"/>
    </location>
</feature>
<evidence type="ECO:0000313" key="3">
    <source>
        <dbReference type="Proteomes" id="UP001168098"/>
    </source>
</evidence>
<name>A0AA39DSC8_VITRO</name>
<protein>
    <submittedName>
        <fullName evidence="2">Uncharacterized protein</fullName>
    </submittedName>
</protein>
<reference evidence="2 3" key="1">
    <citation type="journal article" date="2023" name="BMC Biotechnol.">
        <title>Vitis rotundifolia cv Carlos genome sequencing.</title>
        <authorList>
            <person name="Huff M."/>
            <person name="Hulse-Kemp A."/>
            <person name="Scheffler B."/>
            <person name="Youngblood R."/>
            <person name="Simpson S."/>
            <person name="Babiker E."/>
            <person name="Staton M."/>
        </authorList>
    </citation>
    <scope>NUCLEOTIDE SEQUENCE [LARGE SCALE GENOMIC DNA]</scope>
    <source>
        <tissue evidence="2">Leaf</tissue>
    </source>
</reference>
<keyword evidence="3" id="KW-1185">Reference proteome</keyword>
<dbReference type="AlphaFoldDB" id="A0AA39DSC8"/>
<comment type="caution">
    <text evidence="2">The sequence shown here is derived from an EMBL/GenBank/DDBJ whole genome shotgun (WGS) entry which is preliminary data.</text>
</comment>
<dbReference type="Proteomes" id="UP001168098">
    <property type="component" value="Unassembled WGS sequence"/>
</dbReference>
<feature type="region of interest" description="Disordered" evidence="1">
    <location>
        <begin position="1"/>
        <end position="24"/>
    </location>
</feature>
<gene>
    <name evidence="2" type="ORF">PVL29_009716</name>
</gene>
<evidence type="ECO:0000313" key="2">
    <source>
        <dbReference type="EMBL" id="KAJ9693880.1"/>
    </source>
</evidence>
<sequence length="86" mass="10234">MTQPYGRNTHRPDRESNTHSKSETFRIKFLEGKRGFRRDFRHVLKGDEKAVAQGRFDFSRTAAPWEKEVSARKERLLEKESLVLER</sequence>
<proteinExistence type="predicted"/>
<organism evidence="2 3">
    <name type="scientific">Vitis rotundifolia</name>
    <name type="common">Muscadine grape</name>
    <dbReference type="NCBI Taxonomy" id="103349"/>
    <lineage>
        <taxon>Eukaryota</taxon>
        <taxon>Viridiplantae</taxon>
        <taxon>Streptophyta</taxon>
        <taxon>Embryophyta</taxon>
        <taxon>Tracheophyta</taxon>
        <taxon>Spermatophyta</taxon>
        <taxon>Magnoliopsida</taxon>
        <taxon>eudicotyledons</taxon>
        <taxon>Gunneridae</taxon>
        <taxon>Pentapetalae</taxon>
        <taxon>rosids</taxon>
        <taxon>Vitales</taxon>
        <taxon>Vitaceae</taxon>
        <taxon>Viteae</taxon>
        <taxon>Vitis</taxon>
    </lineage>
</organism>
<accession>A0AA39DSC8</accession>
<dbReference type="EMBL" id="JARBHA010000008">
    <property type="protein sequence ID" value="KAJ9693880.1"/>
    <property type="molecule type" value="Genomic_DNA"/>
</dbReference>
<evidence type="ECO:0000256" key="1">
    <source>
        <dbReference type="SAM" id="MobiDB-lite"/>
    </source>
</evidence>